<evidence type="ECO:0000313" key="11">
    <source>
        <dbReference type="Proteomes" id="UP000077421"/>
    </source>
</evidence>
<evidence type="ECO:0000259" key="7">
    <source>
        <dbReference type="Pfam" id="PF25990"/>
    </source>
</evidence>
<evidence type="ECO:0000256" key="2">
    <source>
        <dbReference type="ARBA" id="ARBA00009477"/>
    </source>
</evidence>
<evidence type="ECO:0000313" key="12">
    <source>
        <dbReference type="Proteomes" id="UP000190229"/>
    </source>
</evidence>
<dbReference type="EMBL" id="MWPS01000009">
    <property type="protein sequence ID" value="OPG17022.1"/>
    <property type="molecule type" value="Genomic_DNA"/>
</dbReference>
<dbReference type="Pfam" id="PF25997">
    <property type="entry name" value="BSH_YhbJ"/>
    <property type="match status" value="1"/>
</dbReference>
<evidence type="ECO:0008006" key="13">
    <source>
        <dbReference type="Google" id="ProtNLM"/>
    </source>
</evidence>
<feature type="domain" description="YhbJ barrel-sandwich hybrid" evidence="8">
    <location>
        <begin position="46"/>
        <end position="113"/>
    </location>
</feature>
<dbReference type="GO" id="GO:0055085">
    <property type="term" value="P:transmembrane transport"/>
    <property type="evidence" value="ECO:0007669"/>
    <property type="project" value="InterPro"/>
</dbReference>
<gene>
    <name evidence="9" type="ORF">AYW79_03510</name>
    <name evidence="10" type="ORF">B2M26_03730</name>
</gene>
<dbReference type="EMBL" id="LSUQ01000006">
    <property type="protein sequence ID" value="OAG94834.1"/>
    <property type="molecule type" value="Genomic_DNA"/>
</dbReference>
<dbReference type="Pfam" id="PF25990">
    <property type="entry name" value="Beta-barrel_YknX"/>
    <property type="match status" value="1"/>
</dbReference>
<reference evidence="9 11" key="1">
    <citation type="submission" date="2016-02" db="EMBL/GenBank/DDBJ databases">
        <title>Draft genome sequence of Acidibacillus ferrooxidans SLC66.</title>
        <authorList>
            <person name="Oliveira G."/>
            <person name="Nancucheo I."/>
            <person name="Dall'Agnol H."/>
            <person name="Johnson B."/>
            <person name="Oliveira R."/>
            <person name="Nunes G.L."/>
            <person name="Tzotzos G."/>
            <person name="Orellana S.C."/>
            <person name="Salim A.C."/>
            <person name="Araujo F.M."/>
        </authorList>
    </citation>
    <scope>NUCLEOTIDE SEQUENCE [LARGE SCALE GENOMIC DNA]</scope>
    <source>
        <strain evidence="9 11">SLC66</strain>
    </source>
</reference>
<feature type="domain" description="YknX-like beta-barrel" evidence="7">
    <location>
        <begin position="120"/>
        <end position="210"/>
    </location>
</feature>
<protein>
    <recommendedName>
        <fullName evidence="13">RND efflux pump membrane fusion protein barrel-sandwich domain-containing protein</fullName>
    </recommendedName>
</protein>
<dbReference type="Proteomes" id="UP000190229">
    <property type="component" value="Unassembled WGS sequence"/>
</dbReference>
<proteinExistence type="inferred from homology"/>
<dbReference type="PANTHER" id="PTHR30386">
    <property type="entry name" value="MEMBRANE FUSION SUBUNIT OF EMRAB-TOLC MULTIDRUG EFFLUX PUMP"/>
    <property type="match status" value="1"/>
</dbReference>
<reference evidence="10 12" key="2">
    <citation type="submission" date="2017-02" db="EMBL/GenBank/DDBJ databases">
        <title>Draft genome of Acidibacillus ferrooxidans Huett2.</title>
        <authorList>
            <person name="Schopf S."/>
        </authorList>
    </citation>
    <scope>NUCLEOTIDE SEQUENCE [LARGE SCALE GENOMIC DNA]</scope>
    <source>
        <strain evidence="10 12">Huett2</strain>
    </source>
</reference>
<dbReference type="InterPro" id="IPR050739">
    <property type="entry name" value="MFP"/>
</dbReference>
<organism evidence="10 12">
    <name type="scientific">Ferroacidibacillus organovorans</name>
    <dbReference type="NCBI Taxonomy" id="1765683"/>
    <lineage>
        <taxon>Bacteria</taxon>
        <taxon>Bacillati</taxon>
        <taxon>Bacillota</taxon>
        <taxon>Bacilli</taxon>
        <taxon>Bacillales</taxon>
        <taxon>Alicyclobacillaceae</taxon>
        <taxon>Ferroacidibacillus</taxon>
    </lineage>
</organism>
<dbReference type="STRING" id="1765683.B2M26_03730"/>
<keyword evidence="12" id="KW-1185">Reference proteome</keyword>
<dbReference type="Gene3D" id="2.40.50.100">
    <property type="match status" value="1"/>
</dbReference>
<name>A0A162SAV3_9BACL</name>
<comment type="subcellular location">
    <subcellularLocation>
        <location evidence="1">Membrane</location>
        <topology evidence="1">Single-pass membrane protein</topology>
    </subcellularLocation>
</comment>
<feature type="transmembrane region" description="Helical" evidence="6">
    <location>
        <begin position="7"/>
        <end position="29"/>
    </location>
</feature>
<evidence type="ECO:0000313" key="9">
    <source>
        <dbReference type="EMBL" id="OAG94834.1"/>
    </source>
</evidence>
<dbReference type="InterPro" id="IPR058635">
    <property type="entry name" value="BSH_YhbJ"/>
</dbReference>
<dbReference type="OrthoDB" id="9811754at2"/>
<keyword evidence="3 6" id="KW-0812">Transmembrane</keyword>
<dbReference type="RefSeq" id="WP_067561654.1">
    <property type="nucleotide sequence ID" value="NZ_LSUQ01000006.1"/>
</dbReference>
<dbReference type="AlphaFoldDB" id="A0A162SAV3"/>
<dbReference type="Gene3D" id="2.40.30.170">
    <property type="match status" value="1"/>
</dbReference>
<evidence type="ECO:0000256" key="4">
    <source>
        <dbReference type="ARBA" id="ARBA00022989"/>
    </source>
</evidence>
<evidence type="ECO:0000256" key="3">
    <source>
        <dbReference type="ARBA" id="ARBA00022692"/>
    </source>
</evidence>
<dbReference type="PANTHER" id="PTHR30386:SF26">
    <property type="entry name" value="TRANSPORT PROTEIN COMB"/>
    <property type="match status" value="1"/>
</dbReference>
<dbReference type="SUPFAM" id="SSF51230">
    <property type="entry name" value="Single hybrid motif"/>
    <property type="match status" value="1"/>
</dbReference>
<evidence type="ECO:0000259" key="8">
    <source>
        <dbReference type="Pfam" id="PF25997"/>
    </source>
</evidence>
<dbReference type="Proteomes" id="UP000077421">
    <property type="component" value="Unassembled WGS sequence"/>
</dbReference>
<evidence type="ECO:0000256" key="6">
    <source>
        <dbReference type="SAM" id="Phobius"/>
    </source>
</evidence>
<evidence type="ECO:0000256" key="1">
    <source>
        <dbReference type="ARBA" id="ARBA00004167"/>
    </source>
</evidence>
<sequence length="213" mass="22334">MANPRTVSLSIISILAAIVVIGGGGYYIYQQQNYVTTDNASIQGTMSQITSPADGTLVNWRVNDGATVQRGTVIGQVQGLTGTTDITAPITGTFLQNNAVDREIVVPGESLGYMSNLNNLQIVANVNETDISNVTVGKPVNITIDAYPGTLFTGTVSQIGSASTVLSQGIPNTSLTGNFNKVVQRVPVYISINGTEGKQLMPGLSAEVSINRN</sequence>
<comment type="similarity">
    <text evidence="2">Belongs to the membrane fusion protein (MFP) (TC 8.A.1) family.</text>
</comment>
<evidence type="ECO:0000256" key="5">
    <source>
        <dbReference type="ARBA" id="ARBA00023136"/>
    </source>
</evidence>
<keyword evidence="5 6" id="KW-0472">Membrane</keyword>
<dbReference type="GO" id="GO:0016020">
    <property type="term" value="C:membrane"/>
    <property type="evidence" value="ECO:0007669"/>
    <property type="project" value="UniProtKB-SubCell"/>
</dbReference>
<dbReference type="InterPro" id="IPR011053">
    <property type="entry name" value="Single_hybrid_motif"/>
</dbReference>
<accession>A0A162SAV3</accession>
<comment type="caution">
    <text evidence="10">The sequence shown here is derived from an EMBL/GenBank/DDBJ whole genome shotgun (WGS) entry which is preliminary data.</text>
</comment>
<keyword evidence="4 6" id="KW-1133">Transmembrane helix</keyword>
<evidence type="ECO:0000313" key="10">
    <source>
        <dbReference type="EMBL" id="OPG17022.1"/>
    </source>
</evidence>
<dbReference type="InterPro" id="IPR058636">
    <property type="entry name" value="Beta-barrel_YknX"/>
</dbReference>